<comment type="caution">
    <text evidence="1">The sequence shown here is derived from an EMBL/GenBank/DDBJ whole genome shotgun (WGS) entry which is preliminary data.</text>
</comment>
<dbReference type="EMBL" id="MRZV01000040">
    <property type="protein sequence ID" value="PIK61127.1"/>
    <property type="molecule type" value="Genomic_DNA"/>
</dbReference>
<proteinExistence type="predicted"/>
<gene>
    <name evidence="1" type="ORF">BSL78_01952</name>
</gene>
<reference evidence="1 2" key="1">
    <citation type="journal article" date="2017" name="PLoS Biol.">
        <title>The sea cucumber genome provides insights into morphological evolution and visceral regeneration.</title>
        <authorList>
            <person name="Zhang X."/>
            <person name="Sun L."/>
            <person name="Yuan J."/>
            <person name="Sun Y."/>
            <person name="Gao Y."/>
            <person name="Zhang L."/>
            <person name="Li S."/>
            <person name="Dai H."/>
            <person name="Hamel J.F."/>
            <person name="Liu C."/>
            <person name="Yu Y."/>
            <person name="Liu S."/>
            <person name="Lin W."/>
            <person name="Guo K."/>
            <person name="Jin S."/>
            <person name="Xu P."/>
            <person name="Storey K.B."/>
            <person name="Huan P."/>
            <person name="Zhang T."/>
            <person name="Zhou Y."/>
            <person name="Zhang J."/>
            <person name="Lin C."/>
            <person name="Li X."/>
            <person name="Xing L."/>
            <person name="Huo D."/>
            <person name="Sun M."/>
            <person name="Wang L."/>
            <person name="Mercier A."/>
            <person name="Li F."/>
            <person name="Yang H."/>
            <person name="Xiang J."/>
        </authorList>
    </citation>
    <scope>NUCLEOTIDE SEQUENCE [LARGE SCALE GENOMIC DNA]</scope>
    <source>
        <strain evidence="1">Shaxun</strain>
        <tissue evidence="1">Muscle</tissue>
    </source>
</reference>
<dbReference type="AlphaFoldDB" id="A0A2G8LLI8"/>
<keyword evidence="2" id="KW-1185">Reference proteome</keyword>
<organism evidence="1 2">
    <name type="scientific">Stichopus japonicus</name>
    <name type="common">Sea cucumber</name>
    <dbReference type="NCBI Taxonomy" id="307972"/>
    <lineage>
        <taxon>Eukaryota</taxon>
        <taxon>Metazoa</taxon>
        <taxon>Echinodermata</taxon>
        <taxon>Eleutherozoa</taxon>
        <taxon>Echinozoa</taxon>
        <taxon>Holothuroidea</taxon>
        <taxon>Aspidochirotacea</taxon>
        <taxon>Aspidochirotida</taxon>
        <taxon>Stichopodidae</taxon>
        <taxon>Apostichopus</taxon>
    </lineage>
</organism>
<sequence length="586" mass="67790">MSNFAVDFQFLLDSIASVFETTEYISEGPRDVGTWFNVPYYVETSREDSTGWFVCEKESTWYQIEYSNDILADATDTIRNISRSIASYIHREFGTGYLAKKGNRPCNDHGCWKRDTATNIPIPSLTLKDNEREECFNTYFTSDSKPILSLGAPEWLLNITFSNIYTDTNPEIWKNVFVLQNIYNAYEKAFYFIVMLENMKMYLAKIKMEVKIGTTQQLNSRFSWAYFMEEGFQLLQTSYYEFPGNDIENVAVHVIQSLLNITRDDRTAFPNVLSIIEWQMNDLNIQVLEEVEHASIFGEDLLEAFEVNLLEASNFIYDDISSQIREIWRQRHFADSCSDNECLPLDTLFVTPFNPPVPLIEQSCFYPWFAGTKGEPVVNEYVGEKTTEYISSLLLDIETEHILNSELPALESETNILKAVSFERMFVQLGQYVIWYRIVEAQLTPFSNVVAYQSLPRNNGQLAATISYFKRMYNIVSYQGLVYLEQSNVGKIVSPDEFLLQVGVRLFEDVFMGTDTVFRQVDGLGEQLPDKYTFNIDDFQIESDEVNDETVLSHVGQLLQNVTTAINSHLLSSRISFRRNQRLQYK</sequence>
<name>A0A2G8LLI8_STIJA</name>
<protein>
    <submittedName>
        <fullName evidence="1">Uncharacterized protein</fullName>
    </submittedName>
</protein>
<evidence type="ECO:0000313" key="2">
    <source>
        <dbReference type="Proteomes" id="UP000230750"/>
    </source>
</evidence>
<dbReference type="Proteomes" id="UP000230750">
    <property type="component" value="Unassembled WGS sequence"/>
</dbReference>
<evidence type="ECO:0000313" key="1">
    <source>
        <dbReference type="EMBL" id="PIK61127.1"/>
    </source>
</evidence>
<accession>A0A2G8LLI8</accession>